<feature type="transmembrane region" description="Helical" evidence="7">
    <location>
        <begin position="121"/>
        <end position="141"/>
    </location>
</feature>
<dbReference type="EMBL" id="LCTK01000017">
    <property type="protein sequence ID" value="KKZ58862.1"/>
    <property type="molecule type" value="Genomic_DNA"/>
</dbReference>
<feature type="transmembrane region" description="Helical" evidence="7">
    <location>
        <begin position="366"/>
        <end position="382"/>
    </location>
</feature>
<dbReference type="Proteomes" id="UP000034750">
    <property type="component" value="Unassembled WGS sequence"/>
</dbReference>
<feature type="transmembrane region" description="Helical" evidence="7">
    <location>
        <begin position="153"/>
        <end position="175"/>
    </location>
</feature>
<dbReference type="NCBIfam" id="TIGR00801">
    <property type="entry name" value="ncs2"/>
    <property type="match status" value="1"/>
</dbReference>
<keyword evidence="3" id="KW-0813">Transport</keyword>
<dbReference type="PROSITE" id="PS01116">
    <property type="entry name" value="XANTH_URACIL_PERMASE"/>
    <property type="match status" value="1"/>
</dbReference>
<feature type="transmembrane region" description="Helical" evidence="7">
    <location>
        <begin position="305"/>
        <end position="326"/>
    </location>
</feature>
<dbReference type="InterPro" id="IPR006042">
    <property type="entry name" value="Xan_ur_permease"/>
</dbReference>
<comment type="subcellular location">
    <subcellularLocation>
        <location evidence="1">Membrane</location>
        <topology evidence="1">Multi-pass membrane protein</topology>
    </subcellularLocation>
</comment>
<dbReference type="GO" id="GO:0042907">
    <property type="term" value="F:xanthine transmembrane transporter activity"/>
    <property type="evidence" value="ECO:0007669"/>
    <property type="project" value="TreeGrafter"/>
</dbReference>
<keyword evidence="5 7" id="KW-1133">Transmembrane helix</keyword>
<dbReference type="GO" id="GO:0005886">
    <property type="term" value="C:plasma membrane"/>
    <property type="evidence" value="ECO:0007669"/>
    <property type="project" value="TreeGrafter"/>
</dbReference>
<evidence type="ECO:0000256" key="6">
    <source>
        <dbReference type="ARBA" id="ARBA00023136"/>
    </source>
</evidence>
<evidence type="ECO:0000256" key="1">
    <source>
        <dbReference type="ARBA" id="ARBA00004141"/>
    </source>
</evidence>
<evidence type="ECO:0000313" key="9">
    <source>
        <dbReference type="Proteomes" id="UP000034750"/>
    </source>
</evidence>
<reference evidence="8 9" key="1">
    <citation type="submission" date="2015-05" db="EMBL/GenBank/DDBJ databases">
        <title>Comparative analyses of the lipooligosaccharides from nottypeable Haemophilus influenzae and Haemophilus haemolyticus.</title>
        <authorList>
            <person name="Post D.M.B."/>
            <person name="Ketterer M.R."/>
            <person name="Coffin J.E."/>
            <person name="Reinders L.M."/>
            <person name="Munson R.S.Jr."/>
            <person name="Bair T.B."/>
            <person name="Murphy T.F."/>
            <person name="Foster E."/>
            <person name="Gibson B.W."/>
            <person name="Apicella M.A."/>
        </authorList>
    </citation>
    <scope>NUCLEOTIDE SEQUENCE [LARGE SCALE GENOMIC DNA]</scope>
    <source>
        <strain evidence="8 9">11P18</strain>
    </source>
</reference>
<protein>
    <submittedName>
        <fullName evidence="8">Uracil transporter</fullName>
    </submittedName>
</protein>
<accession>A0A0M3G7E8</accession>
<comment type="similarity">
    <text evidence="2">Belongs to the nucleobase:cation symporter-2 (NCS2) (TC 2.A.40) family.</text>
</comment>
<evidence type="ECO:0000256" key="4">
    <source>
        <dbReference type="ARBA" id="ARBA00022692"/>
    </source>
</evidence>
<dbReference type="RefSeq" id="WP_046953033.1">
    <property type="nucleotide sequence ID" value="NZ_CP031238.1"/>
</dbReference>
<dbReference type="PATRIC" id="fig|726.54.peg.796"/>
<dbReference type="AlphaFoldDB" id="A0A0M3G7E8"/>
<evidence type="ECO:0000256" key="5">
    <source>
        <dbReference type="ARBA" id="ARBA00022989"/>
    </source>
</evidence>
<comment type="caution">
    <text evidence="8">The sequence shown here is derived from an EMBL/GenBank/DDBJ whole genome shotgun (WGS) entry which is preliminary data.</text>
</comment>
<dbReference type="Pfam" id="PF00860">
    <property type="entry name" value="Xan_ur_permease"/>
    <property type="match status" value="1"/>
</dbReference>
<keyword evidence="4 7" id="KW-0812">Transmembrane</keyword>
<proteinExistence type="inferred from homology"/>
<dbReference type="InterPro" id="IPR006043">
    <property type="entry name" value="NCS2"/>
</dbReference>
<feature type="transmembrane region" description="Helical" evidence="7">
    <location>
        <begin position="20"/>
        <end position="39"/>
    </location>
</feature>
<gene>
    <name evidence="8" type="ORF">AAX18_03960</name>
</gene>
<feature type="transmembrane region" description="Helical" evidence="7">
    <location>
        <begin position="388"/>
        <end position="406"/>
    </location>
</feature>
<feature type="transmembrane region" description="Helical" evidence="7">
    <location>
        <begin position="228"/>
        <end position="250"/>
    </location>
</feature>
<feature type="transmembrane region" description="Helical" evidence="7">
    <location>
        <begin position="182"/>
        <end position="208"/>
    </location>
</feature>
<sequence>MTNQTSSFPSEKQSTLKQSFVGLQMLFVAFGALVLVPLITGLDSNTALLTAGVGTLLFQLCTGKQVPIFLASSFAFIAPIQYGVQTWGIATTMGGLASAGLVYLALSMLVKLRGTKALQRIFPPIVVGPVIIIIGMGLAPVAVDMSLGKNSAYAYNDAVLVSMVTLLTTLSVAVFAKGLMKLIPIMFGITAGYILCLFLGLINFQPVIDAPWFSLPKLTAPEFNLEAILYMLPIAIAPAVEHVGGIMAISSVTGKDFLKKPGLHRTLLGDGLATAAASLVGGPPNTTYAEVTGAVMLTRNFNPNIMTWAAVWAIAISFCGKVGAFLSTIPTIVMGGIMMLVFGSIAVVGMSTLIRGKVDVTEARNLCIISVVMTFGIGNMFVDVGNVSLKGISLCAIVAIILNLVLPKAKNEVE</sequence>
<dbReference type="PANTHER" id="PTHR42810">
    <property type="entry name" value="PURINE PERMEASE C1399.01C-RELATED"/>
    <property type="match status" value="1"/>
</dbReference>
<dbReference type="PANTHER" id="PTHR42810:SF2">
    <property type="entry name" value="PURINE PERMEASE C1399.01C-RELATED"/>
    <property type="match status" value="1"/>
</dbReference>
<name>A0A0M3G7E8_HAEHA</name>
<evidence type="ECO:0000256" key="7">
    <source>
        <dbReference type="SAM" id="Phobius"/>
    </source>
</evidence>
<feature type="transmembrane region" description="Helical" evidence="7">
    <location>
        <begin position="332"/>
        <end position="354"/>
    </location>
</feature>
<organism evidence="8 9">
    <name type="scientific">Haemophilus haemolyticus</name>
    <dbReference type="NCBI Taxonomy" id="726"/>
    <lineage>
        <taxon>Bacteria</taxon>
        <taxon>Pseudomonadati</taxon>
        <taxon>Pseudomonadota</taxon>
        <taxon>Gammaproteobacteria</taxon>
        <taxon>Pasteurellales</taxon>
        <taxon>Pasteurellaceae</taxon>
        <taxon>Haemophilus</taxon>
    </lineage>
</organism>
<evidence type="ECO:0000256" key="2">
    <source>
        <dbReference type="ARBA" id="ARBA00008821"/>
    </source>
</evidence>
<keyword evidence="6 7" id="KW-0472">Membrane</keyword>
<evidence type="ECO:0000313" key="8">
    <source>
        <dbReference type="EMBL" id="KKZ58862.1"/>
    </source>
</evidence>
<feature type="transmembrane region" description="Helical" evidence="7">
    <location>
        <begin position="90"/>
        <end position="109"/>
    </location>
</feature>
<evidence type="ECO:0000256" key="3">
    <source>
        <dbReference type="ARBA" id="ARBA00022448"/>
    </source>
</evidence>